<keyword evidence="3" id="KW-1185">Reference proteome</keyword>
<organism evidence="2 3">
    <name type="scientific">Tetradesmus obliquus</name>
    <name type="common">Green alga</name>
    <name type="synonym">Acutodesmus obliquus</name>
    <dbReference type="NCBI Taxonomy" id="3088"/>
    <lineage>
        <taxon>Eukaryota</taxon>
        <taxon>Viridiplantae</taxon>
        <taxon>Chlorophyta</taxon>
        <taxon>core chlorophytes</taxon>
        <taxon>Chlorophyceae</taxon>
        <taxon>CS clade</taxon>
        <taxon>Sphaeropleales</taxon>
        <taxon>Scenedesmaceae</taxon>
        <taxon>Tetradesmus</taxon>
    </lineage>
</organism>
<dbReference type="InterPro" id="IPR004045">
    <property type="entry name" value="Glutathione_S-Trfase_N"/>
</dbReference>
<dbReference type="Pfam" id="PF13410">
    <property type="entry name" value="GST_C_2"/>
    <property type="match status" value="1"/>
</dbReference>
<dbReference type="STRING" id="3088.A0A383VQ52"/>
<dbReference type="Gene3D" id="1.20.1050.10">
    <property type="match status" value="1"/>
</dbReference>
<evidence type="ECO:0000313" key="2">
    <source>
        <dbReference type="EMBL" id="SZX66536.1"/>
    </source>
</evidence>
<dbReference type="Gene3D" id="3.40.30.10">
    <property type="entry name" value="Glutaredoxin"/>
    <property type="match status" value="2"/>
</dbReference>
<dbReference type="PANTHER" id="PTHR43968:SF6">
    <property type="entry name" value="GLUTATHIONE S-TRANSFERASE OMEGA"/>
    <property type="match status" value="1"/>
</dbReference>
<dbReference type="AlphaFoldDB" id="A0A383VQ52"/>
<gene>
    <name evidence="2" type="ORF">BQ4739_LOCUS6942</name>
</gene>
<dbReference type="Pfam" id="PF13409">
    <property type="entry name" value="GST_N_2"/>
    <property type="match status" value="1"/>
</dbReference>
<feature type="domain" description="GST C-terminal" evidence="1">
    <location>
        <begin position="146"/>
        <end position="274"/>
    </location>
</feature>
<dbReference type="EMBL" id="FNXT01000712">
    <property type="protein sequence ID" value="SZX66536.1"/>
    <property type="molecule type" value="Genomic_DNA"/>
</dbReference>
<protein>
    <recommendedName>
        <fullName evidence="1">GST C-terminal domain-containing protein</fullName>
    </recommendedName>
</protein>
<dbReference type="InterPro" id="IPR040079">
    <property type="entry name" value="Glutathione_S-Trfase"/>
</dbReference>
<dbReference type="InterPro" id="IPR036282">
    <property type="entry name" value="Glutathione-S-Trfase_C_sf"/>
</dbReference>
<dbReference type="InterPro" id="IPR010987">
    <property type="entry name" value="Glutathione-S-Trfase_C-like"/>
</dbReference>
<dbReference type="InterPro" id="IPR050983">
    <property type="entry name" value="GST_Omega/HSP26"/>
</dbReference>
<dbReference type="PROSITE" id="PS50405">
    <property type="entry name" value="GST_CTER"/>
    <property type="match status" value="1"/>
</dbReference>
<name>A0A383VQ52_TETOB</name>
<dbReference type="SFLD" id="SFLDG00358">
    <property type="entry name" value="Main_(cytGST)"/>
    <property type="match status" value="1"/>
</dbReference>
<sequence>MAEAGKAPVLSATPTVLAAWFCPFAQRTLIAFHAKAKPAADFTIHEITHDDLYSKPAWFTDLNPAGLIPVIAWNPQAAAAAAAAAATGDTAAGDSAAAAVVPAAVCCAVPAAVCCAVPGAVSIKESLVCNDYIEDAYPEPPLLPADAVGRAAARLLIQRFGDKFVPSFYKLLVTQDAAGQAAAAAVLESELAWLMQHMDAARPFALSGQLSLVDCAVVPFLLRLHIVEHYRGFQGHKQRGVAERLQRYLQAAEQHPAVAASMYHPQGLDYKQQLLLSYARYADGSANSLMAREAKAKK</sequence>
<dbReference type="InterPro" id="IPR036249">
    <property type="entry name" value="Thioredoxin-like_sf"/>
</dbReference>
<proteinExistence type="predicted"/>
<dbReference type="SUPFAM" id="SSF47616">
    <property type="entry name" value="GST C-terminal domain-like"/>
    <property type="match status" value="1"/>
</dbReference>
<dbReference type="SFLD" id="SFLDS00019">
    <property type="entry name" value="Glutathione_Transferase_(cytos"/>
    <property type="match status" value="1"/>
</dbReference>
<evidence type="ECO:0000313" key="3">
    <source>
        <dbReference type="Proteomes" id="UP000256970"/>
    </source>
</evidence>
<dbReference type="Proteomes" id="UP000256970">
    <property type="component" value="Unassembled WGS sequence"/>
</dbReference>
<dbReference type="PANTHER" id="PTHR43968">
    <property type="match status" value="1"/>
</dbReference>
<evidence type="ECO:0000259" key="1">
    <source>
        <dbReference type="PROSITE" id="PS50405"/>
    </source>
</evidence>
<accession>A0A383VQ52</accession>
<reference evidence="2 3" key="1">
    <citation type="submission" date="2016-10" db="EMBL/GenBank/DDBJ databases">
        <authorList>
            <person name="Cai Z."/>
        </authorList>
    </citation>
    <scope>NUCLEOTIDE SEQUENCE [LARGE SCALE GENOMIC DNA]</scope>
</reference>
<dbReference type="GO" id="GO:0005737">
    <property type="term" value="C:cytoplasm"/>
    <property type="evidence" value="ECO:0007669"/>
    <property type="project" value="TreeGrafter"/>
</dbReference>
<dbReference type="SUPFAM" id="SSF52833">
    <property type="entry name" value="Thioredoxin-like"/>
    <property type="match status" value="1"/>
</dbReference>